<feature type="compositionally biased region" description="Polar residues" evidence="2">
    <location>
        <begin position="7"/>
        <end position="16"/>
    </location>
</feature>
<feature type="region of interest" description="Disordered" evidence="2">
    <location>
        <begin position="146"/>
        <end position="171"/>
    </location>
</feature>
<evidence type="ECO:0000256" key="1">
    <source>
        <dbReference type="SAM" id="Coils"/>
    </source>
</evidence>
<reference evidence="5" key="1">
    <citation type="journal article" date="2014" name="Science">
        <title>Ancient hybridizations among the ancestral genomes of bread wheat.</title>
        <authorList>
            <consortium name="International Wheat Genome Sequencing Consortium,"/>
            <person name="Marcussen T."/>
            <person name="Sandve S.R."/>
            <person name="Heier L."/>
            <person name="Spannagl M."/>
            <person name="Pfeifer M."/>
            <person name="Jakobsen K.S."/>
            <person name="Wulff B.B."/>
            <person name="Steuernagel B."/>
            <person name="Mayer K.F."/>
            <person name="Olsen O.A."/>
        </authorList>
    </citation>
    <scope>NUCLEOTIDE SEQUENCE [LARGE SCALE GENOMIC DNA]</scope>
    <source>
        <strain evidence="5">cv. AL8/78</strain>
    </source>
</reference>
<feature type="compositionally biased region" description="Basic and acidic residues" evidence="2">
    <location>
        <begin position="153"/>
        <end position="170"/>
    </location>
</feature>
<evidence type="ECO:0000313" key="4">
    <source>
        <dbReference type="EnsemblPlants" id="AET5Gv20106200.11"/>
    </source>
</evidence>
<dbReference type="GO" id="GO:0015630">
    <property type="term" value="C:microtubule cytoskeleton"/>
    <property type="evidence" value="ECO:0007669"/>
    <property type="project" value="TreeGrafter"/>
</dbReference>
<dbReference type="Proteomes" id="UP000015105">
    <property type="component" value="Chromosome 5D"/>
</dbReference>
<dbReference type="InterPro" id="IPR027417">
    <property type="entry name" value="P-loop_NTPase"/>
</dbReference>
<dbReference type="InterPro" id="IPR027640">
    <property type="entry name" value="Kinesin-like_fam"/>
</dbReference>
<dbReference type="GO" id="GO:0007018">
    <property type="term" value="P:microtubule-based movement"/>
    <property type="evidence" value="ECO:0007669"/>
    <property type="project" value="InterPro"/>
</dbReference>
<dbReference type="Gramene" id="AET5Gv20106200.11">
    <property type="protein sequence ID" value="AET5Gv20106200.11"/>
    <property type="gene ID" value="AET5Gv20106200"/>
</dbReference>
<reference evidence="5" key="2">
    <citation type="journal article" date="2017" name="Nat. Plants">
        <title>The Aegilops tauschii genome reveals multiple impacts of transposons.</title>
        <authorList>
            <person name="Zhao G."/>
            <person name="Zou C."/>
            <person name="Li K."/>
            <person name="Wang K."/>
            <person name="Li T."/>
            <person name="Gao L."/>
            <person name="Zhang X."/>
            <person name="Wang H."/>
            <person name="Yang Z."/>
            <person name="Liu X."/>
            <person name="Jiang W."/>
            <person name="Mao L."/>
            <person name="Kong X."/>
            <person name="Jiao Y."/>
            <person name="Jia J."/>
        </authorList>
    </citation>
    <scope>NUCLEOTIDE SEQUENCE [LARGE SCALE GENOMIC DNA]</scope>
    <source>
        <strain evidence="5">cv. AL8/78</strain>
    </source>
</reference>
<dbReference type="AlphaFoldDB" id="A0A453JL58"/>
<sequence>RPPAASTHATPFNNDPSRARARPGHSKEEGKQGPPNGRLPSPHKSSIQNPPPSPISDELAIHSPLHLAFAFPRIRTMGEGSSEAIQDGGALSAPSVGTEAVAAVRKTVKMSETRDFIPCAAVSEGDYSRSSGSSSAAAALPDVASCTGSSEAAPRDDADAEMHHTPDYTRRGAAGRLRIAPLELFSAAPSSPAVPCPPAKAADAENATGDAAGAGGGTQEEAMGCQIAHTDKGNDGCCGQLRQEYDSLLREKGECRRVLEDLMRENELKTKECREAQTSLRELQMELMRKSMHVGSLAFAVEGQVKEKSRWCQLLKDLGEKFKALKTEHQILLKESEEYKKCLSDATQMTTTIHQYVSQYASLESEFKDLKEKFSEEAKERKDLYNKLIELKGNIRVFCRCRPLNTEETAEGASMAIDFDSAKDGELIVRGHVSSKKVFKFDSVFNPEEDQGNSLVDAVTHLASFLMFLTIHLLQLVYRESV</sequence>
<dbReference type="EnsemblPlants" id="AET5Gv20106200.11">
    <property type="protein sequence ID" value="AET5Gv20106200.11"/>
    <property type="gene ID" value="AET5Gv20106200"/>
</dbReference>
<evidence type="ECO:0000256" key="2">
    <source>
        <dbReference type="SAM" id="MobiDB-lite"/>
    </source>
</evidence>
<accession>A0A453JL58</accession>
<dbReference type="Pfam" id="PF16796">
    <property type="entry name" value="Microtub_bd"/>
    <property type="match status" value="1"/>
</dbReference>
<dbReference type="InterPro" id="IPR036961">
    <property type="entry name" value="Kinesin_motor_dom_sf"/>
</dbReference>
<proteinExistence type="predicted"/>
<feature type="region of interest" description="Disordered" evidence="2">
    <location>
        <begin position="1"/>
        <end position="58"/>
    </location>
</feature>
<reference evidence="4" key="5">
    <citation type="journal article" date="2021" name="G3 (Bethesda)">
        <title>Aegilops tauschii genome assembly Aet v5.0 features greater sequence contiguity and improved annotation.</title>
        <authorList>
            <person name="Wang L."/>
            <person name="Zhu T."/>
            <person name="Rodriguez J.C."/>
            <person name="Deal K.R."/>
            <person name="Dubcovsky J."/>
            <person name="McGuire P.E."/>
            <person name="Lux T."/>
            <person name="Spannagl M."/>
            <person name="Mayer K.F.X."/>
            <person name="Baldrich P."/>
            <person name="Meyers B.C."/>
            <person name="Huo N."/>
            <person name="Gu Y.Q."/>
            <person name="Zhou H."/>
            <person name="Devos K.M."/>
            <person name="Bennetzen J.L."/>
            <person name="Unver T."/>
            <person name="Budak H."/>
            <person name="Gulick P.J."/>
            <person name="Galiba G."/>
            <person name="Kalapos B."/>
            <person name="Nelson D.R."/>
            <person name="Li P."/>
            <person name="You F.M."/>
            <person name="Luo M.C."/>
            <person name="Dvorak J."/>
        </authorList>
    </citation>
    <scope>NUCLEOTIDE SEQUENCE [LARGE SCALE GENOMIC DNA]</scope>
    <source>
        <strain evidence="4">cv. AL8/78</strain>
    </source>
</reference>
<name>A0A453JL58_AEGTS</name>
<feature type="compositionally biased region" description="Low complexity" evidence="2">
    <location>
        <begin position="199"/>
        <end position="211"/>
    </location>
</feature>
<evidence type="ECO:0000259" key="3">
    <source>
        <dbReference type="Pfam" id="PF16796"/>
    </source>
</evidence>
<feature type="coiled-coil region" evidence="1">
    <location>
        <begin position="245"/>
        <end position="286"/>
    </location>
</feature>
<dbReference type="GO" id="GO:0008017">
    <property type="term" value="F:microtubule binding"/>
    <property type="evidence" value="ECO:0007669"/>
    <property type="project" value="InterPro"/>
</dbReference>
<reference evidence="4" key="3">
    <citation type="journal article" date="2017" name="Nature">
        <title>Genome sequence of the progenitor of the wheat D genome Aegilops tauschii.</title>
        <authorList>
            <person name="Luo M.C."/>
            <person name="Gu Y.Q."/>
            <person name="Puiu D."/>
            <person name="Wang H."/>
            <person name="Twardziok S.O."/>
            <person name="Deal K.R."/>
            <person name="Huo N."/>
            <person name="Zhu T."/>
            <person name="Wang L."/>
            <person name="Wang Y."/>
            <person name="McGuire P.E."/>
            <person name="Liu S."/>
            <person name="Long H."/>
            <person name="Ramasamy R.K."/>
            <person name="Rodriguez J.C."/>
            <person name="Van S.L."/>
            <person name="Yuan L."/>
            <person name="Wang Z."/>
            <person name="Xia Z."/>
            <person name="Xiao L."/>
            <person name="Anderson O.D."/>
            <person name="Ouyang S."/>
            <person name="Liang Y."/>
            <person name="Zimin A.V."/>
            <person name="Pertea G."/>
            <person name="Qi P."/>
            <person name="Bennetzen J.L."/>
            <person name="Dai X."/>
            <person name="Dawson M.W."/>
            <person name="Muller H.G."/>
            <person name="Kugler K."/>
            <person name="Rivarola-Duarte L."/>
            <person name="Spannagl M."/>
            <person name="Mayer K.F.X."/>
            <person name="Lu F.H."/>
            <person name="Bevan M.W."/>
            <person name="Leroy P."/>
            <person name="Li P."/>
            <person name="You F.M."/>
            <person name="Sun Q."/>
            <person name="Liu Z."/>
            <person name="Lyons E."/>
            <person name="Wicker T."/>
            <person name="Salzberg S.L."/>
            <person name="Devos K.M."/>
            <person name="Dvorak J."/>
        </authorList>
    </citation>
    <scope>NUCLEOTIDE SEQUENCE [LARGE SCALE GENOMIC DNA]</scope>
    <source>
        <strain evidence="4">cv. AL8/78</strain>
    </source>
</reference>
<dbReference type="PANTHER" id="PTHR47972:SF35">
    <property type="entry name" value="KINESIN-LIKE PROTEIN KIN-14Q"/>
    <property type="match status" value="1"/>
</dbReference>
<evidence type="ECO:0000313" key="5">
    <source>
        <dbReference type="Proteomes" id="UP000015105"/>
    </source>
</evidence>
<dbReference type="InterPro" id="IPR031852">
    <property type="entry name" value="Vik1/Cik1_MT-bd"/>
</dbReference>
<dbReference type="SUPFAM" id="SSF52540">
    <property type="entry name" value="P-loop containing nucleoside triphosphate hydrolases"/>
    <property type="match status" value="1"/>
</dbReference>
<reference evidence="4" key="4">
    <citation type="submission" date="2019-03" db="UniProtKB">
        <authorList>
            <consortium name="EnsemblPlants"/>
        </authorList>
    </citation>
    <scope>IDENTIFICATION</scope>
</reference>
<feature type="region of interest" description="Disordered" evidence="2">
    <location>
        <begin position="188"/>
        <end position="218"/>
    </location>
</feature>
<protein>
    <recommendedName>
        <fullName evidence="3">Spindle pole body-associated protein Vik1/Cik1 microtubule binding domain-containing protein</fullName>
    </recommendedName>
</protein>
<organism evidence="4 5">
    <name type="scientific">Aegilops tauschii subsp. strangulata</name>
    <name type="common">Goatgrass</name>
    <dbReference type="NCBI Taxonomy" id="200361"/>
    <lineage>
        <taxon>Eukaryota</taxon>
        <taxon>Viridiplantae</taxon>
        <taxon>Streptophyta</taxon>
        <taxon>Embryophyta</taxon>
        <taxon>Tracheophyta</taxon>
        <taxon>Spermatophyta</taxon>
        <taxon>Magnoliopsida</taxon>
        <taxon>Liliopsida</taxon>
        <taxon>Poales</taxon>
        <taxon>Poaceae</taxon>
        <taxon>BOP clade</taxon>
        <taxon>Pooideae</taxon>
        <taxon>Triticodae</taxon>
        <taxon>Triticeae</taxon>
        <taxon>Triticinae</taxon>
        <taxon>Aegilops</taxon>
    </lineage>
</organism>
<dbReference type="PANTHER" id="PTHR47972">
    <property type="entry name" value="KINESIN-LIKE PROTEIN KLP-3"/>
    <property type="match status" value="1"/>
</dbReference>
<dbReference type="GO" id="GO:0003777">
    <property type="term" value="F:microtubule motor activity"/>
    <property type="evidence" value="ECO:0007669"/>
    <property type="project" value="InterPro"/>
</dbReference>
<keyword evidence="5" id="KW-1185">Reference proteome</keyword>
<dbReference type="Gene3D" id="3.40.850.10">
    <property type="entry name" value="Kinesin motor domain"/>
    <property type="match status" value="1"/>
</dbReference>
<feature type="domain" description="Spindle pole body-associated protein Vik1/Cik1 microtubule binding" evidence="3">
    <location>
        <begin position="376"/>
        <end position="456"/>
    </location>
</feature>
<feature type="coiled-coil region" evidence="1">
    <location>
        <begin position="315"/>
        <end position="387"/>
    </location>
</feature>
<keyword evidence="1" id="KW-0175">Coiled coil</keyword>